<dbReference type="KEGG" id="oac:Oscil6304_5447"/>
<evidence type="ECO:0000313" key="13">
    <source>
        <dbReference type="EMBL" id="AFY84933.1"/>
    </source>
</evidence>
<evidence type="ECO:0000256" key="2">
    <source>
        <dbReference type="ARBA" id="ARBA00022475"/>
    </source>
</evidence>
<comment type="similarity">
    <text evidence="1 11">Belongs to the peptidase M48B family.</text>
</comment>
<dbReference type="HOGENOM" id="CLU_042266_3_0_3"/>
<evidence type="ECO:0000256" key="8">
    <source>
        <dbReference type="ARBA" id="ARBA00022989"/>
    </source>
</evidence>
<keyword evidence="14" id="KW-1185">Reference proteome</keyword>
<evidence type="ECO:0000256" key="1">
    <source>
        <dbReference type="ARBA" id="ARBA00009779"/>
    </source>
</evidence>
<keyword evidence="5 11" id="KW-0479">Metal-binding</keyword>
<keyword evidence="9 11" id="KW-0482">Metalloprotease</keyword>
<dbReference type="EC" id="3.4.24.-" evidence="11"/>
<keyword evidence="2 11" id="KW-1003">Cell membrane</keyword>
<dbReference type="FunCoup" id="K9TRB2">
    <property type="interactions" value="192"/>
</dbReference>
<dbReference type="PATRIC" id="fig|56110.3.peg.6682"/>
<evidence type="ECO:0000259" key="12">
    <source>
        <dbReference type="Pfam" id="PF01435"/>
    </source>
</evidence>
<dbReference type="InParanoid" id="K9TRB2"/>
<evidence type="ECO:0000256" key="5">
    <source>
        <dbReference type="ARBA" id="ARBA00022723"/>
    </source>
</evidence>
<keyword evidence="3 11" id="KW-0645">Protease</keyword>
<comment type="cofactor">
    <cofactor evidence="11">
        <name>Zn(2+)</name>
        <dbReference type="ChEBI" id="CHEBI:29105"/>
    </cofactor>
    <text evidence="11">Binds 1 zinc ion per subunit.</text>
</comment>
<feature type="domain" description="Peptidase M48" evidence="12">
    <location>
        <begin position="103"/>
        <end position="317"/>
    </location>
</feature>
<organism evidence="13 14">
    <name type="scientific">Oscillatoria acuminata PCC 6304</name>
    <dbReference type="NCBI Taxonomy" id="56110"/>
    <lineage>
        <taxon>Bacteria</taxon>
        <taxon>Bacillati</taxon>
        <taxon>Cyanobacteriota</taxon>
        <taxon>Cyanophyceae</taxon>
        <taxon>Oscillatoriophycideae</taxon>
        <taxon>Oscillatoriales</taxon>
        <taxon>Oscillatoriaceae</taxon>
        <taxon>Oscillatoria</taxon>
    </lineage>
</organism>
<feature type="binding site" evidence="11">
    <location>
        <position position="173"/>
    </location>
    <ligand>
        <name>Zn(2+)</name>
        <dbReference type="ChEBI" id="CHEBI:29105"/>
        <note>catalytic</note>
    </ligand>
</feature>
<feature type="active site" evidence="11">
    <location>
        <position position="170"/>
    </location>
</feature>
<evidence type="ECO:0000256" key="3">
    <source>
        <dbReference type="ARBA" id="ARBA00022670"/>
    </source>
</evidence>
<evidence type="ECO:0000256" key="10">
    <source>
        <dbReference type="ARBA" id="ARBA00023136"/>
    </source>
</evidence>
<keyword evidence="8 11" id="KW-1133">Transmembrane helix</keyword>
<dbReference type="GO" id="GO:0004222">
    <property type="term" value="F:metalloendopeptidase activity"/>
    <property type="evidence" value="ECO:0007669"/>
    <property type="project" value="UniProtKB-UniRule"/>
</dbReference>
<name>K9TRB2_9CYAN</name>
<dbReference type="EMBL" id="CP003607">
    <property type="protein sequence ID" value="AFY84933.1"/>
    <property type="molecule type" value="Genomic_DNA"/>
</dbReference>
<dbReference type="AlphaFoldDB" id="K9TRB2"/>
<feature type="transmembrane region" description="Helical" evidence="11">
    <location>
        <begin position="218"/>
        <end position="239"/>
    </location>
</feature>
<evidence type="ECO:0000256" key="4">
    <source>
        <dbReference type="ARBA" id="ARBA00022692"/>
    </source>
</evidence>
<evidence type="ECO:0000313" key="14">
    <source>
        <dbReference type="Proteomes" id="UP000010367"/>
    </source>
</evidence>
<dbReference type="InterPro" id="IPR001915">
    <property type="entry name" value="Peptidase_M48"/>
</dbReference>
<feature type="binding site" evidence="11">
    <location>
        <position position="244"/>
    </location>
    <ligand>
        <name>Zn(2+)</name>
        <dbReference type="ChEBI" id="CHEBI:29105"/>
        <note>catalytic</note>
    </ligand>
</feature>
<keyword evidence="7 11" id="KW-0862">Zinc</keyword>
<dbReference type="PANTHER" id="PTHR43221:SF2">
    <property type="entry name" value="PROTEASE HTPX HOMOLOG"/>
    <property type="match status" value="1"/>
</dbReference>
<dbReference type="HAMAP" id="MF_00188">
    <property type="entry name" value="Pept_M48_protease_HtpX"/>
    <property type="match status" value="1"/>
</dbReference>
<feature type="transmembrane region" description="Helical" evidence="11">
    <location>
        <begin position="183"/>
        <end position="206"/>
    </location>
</feature>
<dbReference type="Pfam" id="PF01435">
    <property type="entry name" value="Peptidase_M48"/>
    <property type="match status" value="1"/>
</dbReference>
<evidence type="ECO:0000256" key="11">
    <source>
        <dbReference type="HAMAP-Rule" id="MF_00188"/>
    </source>
</evidence>
<dbReference type="Gene3D" id="3.30.2010.10">
    <property type="entry name" value="Metalloproteases ('zincins'), catalytic domain"/>
    <property type="match status" value="1"/>
</dbReference>
<dbReference type="eggNOG" id="COG0501">
    <property type="taxonomic scope" value="Bacteria"/>
</dbReference>
<dbReference type="InterPro" id="IPR022919">
    <property type="entry name" value="Pept_M48_protease_HtpX"/>
</dbReference>
<dbReference type="PANTHER" id="PTHR43221">
    <property type="entry name" value="PROTEASE HTPX"/>
    <property type="match status" value="1"/>
</dbReference>
<accession>K9TRB2</accession>
<comment type="subcellular location">
    <subcellularLocation>
        <location evidence="11">Cell membrane</location>
        <topology evidence="11">Multi-pass membrane protein</topology>
    </subcellularLocation>
</comment>
<dbReference type="GO" id="GO:0005886">
    <property type="term" value="C:plasma membrane"/>
    <property type="evidence" value="ECO:0007669"/>
    <property type="project" value="UniProtKB-SubCell"/>
</dbReference>
<feature type="transmembrane region" description="Helical" evidence="11">
    <location>
        <begin position="69"/>
        <end position="86"/>
    </location>
</feature>
<dbReference type="Proteomes" id="UP000010367">
    <property type="component" value="Chromosome"/>
</dbReference>
<keyword evidence="13" id="KW-0346">Stress response</keyword>
<dbReference type="GO" id="GO:0008270">
    <property type="term" value="F:zinc ion binding"/>
    <property type="evidence" value="ECO:0007669"/>
    <property type="project" value="UniProtKB-UniRule"/>
</dbReference>
<evidence type="ECO:0000256" key="6">
    <source>
        <dbReference type="ARBA" id="ARBA00022801"/>
    </source>
</evidence>
<protein>
    <recommendedName>
        <fullName evidence="11">Protease HtpX homolog</fullName>
        <ecNumber evidence="11">3.4.24.-</ecNumber>
    </recommendedName>
</protein>
<sequence>MPEEGDLVHTADRVAIATFIAKLGGIKSNSYNGLNFMLNNQVKTAALLGLLSGVLVLGSYALMGNEQGLIFGLILAAVSSLSSWYFSDRAALMAYRARPMERQEDPELYDMVARLCDRAEIPMPKLFTVPTQTPNAFATGRDPNNAAVAVTEGLKKLLTPEELEGVLAHELTHVKNRDTLTQAVAGTIGGAITFVGRILTFGALYGPVTRDNRQGVNPLGLLFLVVLAPLSAGLIQMAISRTREFAADIGSAEITQNPLALASALEKLEAMGRQIPMNGNPAFSPLLIVNPLNAKGLQALFRTHPPTEQRIARLQEMAQQKQRTPVLA</sequence>
<evidence type="ECO:0000256" key="9">
    <source>
        <dbReference type="ARBA" id="ARBA00023049"/>
    </source>
</evidence>
<dbReference type="InterPro" id="IPR050083">
    <property type="entry name" value="HtpX_protease"/>
</dbReference>
<feature type="transmembrane region" description="Helical" evidence="11">
    <location>
        <begin position="45"/>
        <end position="63"/>
    </location>
</feature>
<evidence type="ECO:0000256" key="7">
    <source>
        <dbReference type="ARBA" id="ARBA00022833"/>
    </source>
</evidence>
<dbReference type="CDD" id="cd07336">
    <property type="entry name" value="M48B_HtpX_like"/>
    <property type="match status" value="1"/>
</dbReference>
<keyword evidence="4 11" id="KW-0812">Transmembrane</keyword>
<feature type="binding site" evidence="11">
    <location>
        <position position="169"/>
    </location>
    <ligand>
        <name>Zn(2+)</name>
        <dbReference type="ChEBI" id="CHEBI:29105"/>
        <note>catalytic</note>
    </ligand>
</feature>
<reference evidence="13 14" key="1">
    <citation type="submission" date="2012-06" db="EMBL/GenBank/DDBJ databases">
        <title>Finished chromosome of genome of Oscillatoria acuminata PCC 6304.</title>
        <authorList>
            <consortium name="US DOE Joint Genome Institute"/>
            <person name="Gugger M."/>
            <person name="Coursin T."/>
            <person name="Rippka R."/>
            <person name="Tandeau De Marsac N."/>
            <person name="Huntemann M."/>
            <person name="Wei C.-L."/>
            <person name="Han J."/>
            <person name="Detter J.C."/>
            <person name="Han C."/>
            <person name="Tapia R."/>
            <person name="Davenport K."/>
            <person name="Daligault H."/>
            <person name="Erkkila T."/>
            <person name="Gu W."/>
            <person name="Munk A.C.C."/>
            <person name="Teshima H."/>
            <person name="Xu Y."/>
            <person name="Chain P."/>
            <person name="Chen A."/>
            <person name="Krypides N."/>
            <person name="Mavromatis K."/>
            <person name="Markowitz V."/>
            <person name="Szeto E."/>
            <person name="Ivanova N."/>
            <person name="Mikhailova N."/>
            <person name="Ovchinnikova G."/>
            <person name="Pagani I."/>
            <person name="Pati A."/>
            <person name="Goodwin L."/>
            <person name="Peters L."/>
            <person name="Pitluck S."/>
            <person name="Woyke T."/>
            <person name="Kerfeld C."/>
        </authorList>
    </citation>
    <scope>NUCLEOTIDE SEQUENCE [LARGE SCALE GENOMIC DNA]</scope>
    <source>
        <strain evidence="13 14">PCC 6304</strain>
    </source>
</reference>
<dbReference type="GO" id="GO:0006508">
    <property type="term" value="P:proteolysis"/>
    <property type="evidence" value="ECO:0007669"/>
    <property type="project" value="UniProtKB-KW"/>
</dbReference>
<proteinExistence type="inferred from homology"/>
<keyword evidence="6 11" id="KW-0378">Hydrolase</keyword>
<keyword evidence="10 11" id="KW-0472">Membrane</keyword>
<dbReference type="RefSeq" id="WP_015151544.1">
    <property type="nucleotide sequence ID" value="NC_019693.1"/>
</dbReference>
<gene>
    <name evidence="11" type="primary">htpX</name>
    <name evidence="13" type="ORF">Oscil6304_5447</name>
</gene>